<keyword evidence="5 8" id="KW-0378">Hydrolase</keyword>
<evidence type="ECO:0000256" key="6">
    <source>
        <dbReference type="ARBA" id="ARBA00022842"/>
    </source>
</evidence>
<dbReference type="PANTHER" id="PTHR33653:SF1">
    <property type="entry name" value="RIBONUCLEASE VAPC2"/>
    <property type="match status" value="1"/>
</dbReference>
<dbReference type="HAMAP" id="MF_00265">
    <property type="entry name" value="VapC_Nob1"/>
    <property type="match status" value="1"/>
</dbReference>
<feature type="binding site" evidence="8">
    <location>
        <position position="10"/>
    </location>
    <ligand>
        <name>Mg(2+)</name>
        <dbReference type="ChEBI" id="CHEBI:18420"/>
    </ligand>
</feature>
<dbReference type="CDD" id="cd18748">
    <property type="entry name" value="PIN_VapC4-5_FitB-like"/>
    <property type="match status" value="1"/>
</dbReference>
<name>A0A3C1KT15_9GAMM</name>
<evidence type="ECO:0000256" key="4">
    <source>
        <dbReference type="ARBA" id="ARBA00022723"/>
    </source>
</evidence>
<reference evidence="10 11" key="1">
    <citation type="journal article" date="2018" name="Nat. Biotechnol.">
        <title>A standardized bacterial taxonomy based on genome phylogeny substantially revises the tree of life.</title>
        <authorList>
            <person name="Parks D.H."/>
            <person name="Chuvochina M."/>
            <person name="Waite D.W."/>
            <person name="Rinke C."/>
            <person name="Skarshewski A."/>
            <person name="Chaumeil P.A."/>
            <person name="Hugenholtz P."/>
        </authorList>
    </citation>
    <scope>NUCLEOTIDE SEQUENCE [LARGE SCALE GENOMIC DNA]</scope>
    <source>
        <strain evidence="10">UBA9158</strain>
    </source>
</reference>
<evidence type="ECO:0000313" key="11">
    <source>
        <dbReference type="Proteomes" id="UP000259273"/>
    </source>
</evidence>
<dbReference type="EMBL" id="DMND01000250">
    <property type="protein sequence ID" value="HAN29701.1"/>
    <property type="molecule type" value="Genomic_DNA"/>
</dbReference>
<comment type="caution">
    <text evidence="10">The sequence shown here is derived from an EMBL/GenBank/DDBJ whole genome shotgun (WGS) entry which is preliminary data.</text>
</comment>
<evidence type="ECO:0000256" key="5">
    <source>
        <dbReference type="ARBA" id="ARBA00022801"/>
    </source>
</evidence>
<keyword evidence="4 8" id="KW-0479">Metal-binding</keyword>
<dbReference type="Gene3D" id="3.40.50.1010">
    <property type="entry name" value="5'-nuclease"/>
    <property type="match status" value="1"/>
</dbReference>
<dbReference type="AlphaFoldDB" id="A0A3C1KT15"/>
<accession>A0A3C1KT15</accession>
<dbReference type="InterPro" id="IPR050556">
    <property type="entry name" value="Type_II_TA_system_RNase"/>
</dbReference>
<evidence type="ECO:0000259" key="9">
    <source>
        <dbReference type="Pfam" id="PF01850"/>
    </source>
</evidence>
<proteinExistence type="inferred from homology"/>
<evidence type="ECO:0000256" key="1">
    <source>
        <dbReference type="ARBA" id="ARBA00001946"/>
    </source>
</evidence>
<dbReference type="Proteomes" id="UP000259273">
    <property type="component" value="Unassembled WGS sequence"/>
</dbReference>
<gene>
    <name evidence="8" type="primary">vapC</name>
    <name evidence="10" type="ORF">DCP75_18645</name>
</gene>
<dbReference type="EC" id="3.1.-.-" evidence="8"/>
<keyword evidence="2 8" id="KW-1277">Toxin-antitoxin system</keyword>
<comment type="function">
    <text evidence="8">Toxic component of a toxin-antitoxin (TA) system. An RNase.</text>
</comment>
<keyword evidence="6 8" id="KW-0460">Magnesium</keyword>
<evidence type="ECO:0000256" key="3">
    <source>
        <dbReference type="ARBA" id="ARBA00022722"/>
    </source>
</evidence>
<dbReference type="PANTHER" id="PTHR33653">
    <property type="entry name" value="RIBONUCLEASE VAPC2"/>
    <property type="match status" value="1"/>
</dbReference>
<dbReference type="InterPro" id="IPR002716">
    <property type="entry name" value="PIN_dom"/>
</dbReference>
<dbReference type="GO" id="GO:0090729">
    <property type="term" value="F:toxin activity"/>
    <property type="evidence" value="ECO:0007669"/>
    <property type="project" value="UniProtKB-KW"/>
</dbReference>
<protein>
    <recommendedName>
        <fullName evidence="8">Ribonuclease VapC</fullName>
        <shortName evidence="8">RNase VapC</shortName>
        <ecNumber evidence="8">3.1.-.-</ecNumber>
    </recommendedName>
    <alternativeName>
        <fullName evidence="8">Toxin VapC</fullName>
    </alternativeName>
</protein>
<evidence type="ECO:0000256" key="8">
    <source>
        <dbReference type="HAMAP-Rule" id="MF_00265"/>
    </source>
</evidence>
<dbReference type="SUPFAM" id="SSF88723">
    <property type="entry name" value="PIN domain-like"/>
    <property type="match status" value="1"/>
</dbReference>
<evidence type="ECO:0000256" key="2">
    <source>
        <dbReference type="ARBA" id="ARBA00022649"/>
    </source>
</evidence>
<dbReference type="InterPro" id="IPR022907">
    <property type="entry name" value="VapC_family"/>
</dbReference>
<dbReference type="GO" id="GO:0016787">
    <property type="term" value="F:hydrolase activity"/>
    <property type="evidence" value="ECO:0007669"/>
    <property type="project" value="UniProtKB-KW"/>
</dbReference>
<dbReference type="GO" id="GO:0004540">
    <property type="term" value="F:RNA nuclease activity"/>
    <property type="evidence" value="ECO:0007669"/>
    <property type="project" value="InterPro"/>
</dbReference>
<feature type="binding site" evidence="8">
    <location>
        <position position="101"/>
    </location>
    <ligand>
        <name>Mg(2+)</name>
        <dbReference type="ChEBI" id="CHEBI:18420"/>
    </ligand>
</feature>
<keyword evidence="8" id="KW-0800">Toxin</keyword>
<sequence>MSGSLSYLLDTNILSDLVRNPGGVVATRISRVGEDSVCTSIVVAAELRYGALKSTSAKLAERIDLILSALEILPLEAPADREYAALRHQLARQGTPIGPNDLLIAAHALTHDLTVVTGNVGEFSRVPGLKIENWLAA</sequence>
<feature type="domain" description="PIN" evidence="9">
    <location>
        <begin position="7"/>
        <end position="127"/>
    </location>
</feature>
<evidence type="ECO:0000313" key="10">
    <source>
        <dbReference type="EMBL" id="HAN29701.1"/>
    </source>
</evidence>
<dbReference type="STRING" id="1121937.GCA_000423125_01634"/>
<keyword evidence="3 8" id="KW-0540">Nuclease</keyword>
<dbReference type="GO" id="GO:0000287">
    <property type="term" value="F:magnesium ion binding"/>
    <property type="evidence" value="ECO:0007669"/>
    <property type="project" value="UniProtKB-UniRule"/>
</dbReference>
<comment type="cofactor">
    <cofactor evidence="1 8">
        <name>Mg(2+)</name>
        <dbReference type="ChEBI" id="CHEBI:18420"/>
    </cofactor>
</comment>
<evidence type="ECO:0000256" key="7">
    <source>
        <dbReference type="ARBA" id="ARBA00038093"/>
    </source>
</evidence>
<organism evidence="10 11">
    <name type="scientific">Haliea salexigens</name>
    <dbReference type="NCBI Taxonomy" id="287487"/>
    <lineage>
        <taxon>Bacteria</taxon>
        <taxon>Pseudomonadati</taxon>
        <taxon>Pseudomonadota</taxon>
        <taxon>Gammaproteobacteria</taxon>
        <taxon>Cellvibrionales</taxon>
        <taxon>Halieaceae</taxon>
        <taxon>Haliea</taxon>
    </lineage>
</organism>
<dbReference type="Pfam" id="PF01850">
    <property type="entry name" value="PIN"/>
    <property type="match status" value="1"/>
</dbReference>
<comment type="similarity">
    <text evidence="7 8">Belongs to the PINc/VapC protein family.</text>
</comment>
<dbReference type="InterPro" id="IPR029060">
    <property type="entry name" value="PIN-like_dom_sf"/>
</dbReference>